<dbReference type="EMBL" id="MU251250">
    <property type="protein sequence ID" value="KAG9255693.1"/>
    <property type="molecule type" value="Genomic_DNA"/>
</dbReference>
<dbReference type="PROSITE" id="PS51257">
    <property type="entry name" value="PROKAR_LIPOPROTEIN"/>
    <property type="match status" value="1"/>
</dbReference>
<protein>
    <submittedName>
        <fullName evidence="2">Uncharacterized protein</fullName>
    </submittedName>
</protein>
<dbReference type="AlphaFoldDB" id="A0A9P7ZQ99"/>
<keyword evidence="1" id="KW-0812">Transmembrane</keyword>
<dbReference type="RefSeq" id="XP_046119617.1">
    <property type="nucleotide sequence ID" value="XM_046260639.1"/>
</dbReference>
<keyword evidence="1" id="KW-1133">Transmembrane helix</keyword>
<comment type="caution">
    <text evidence="2">The sequence shown here is derived from an EMBL/GenBank/DDBJ whole genome shotgun (WGS) entry which is preliminary data.</text>
</comment>
<proteinExistence type="predicted"/>
<keyword evidence="3" id="KW-1185">Reference proteome</keyword>
<feature type="transmembrane region" description="Helical" evidence="1">
    <location>
        <begin position="43"/>
        <end position="60"/>
    </location>
</feature>
<evidence type="ECO:0000256" key="1">
    <source>
        <dbReference type="SAM" id="Phobius"/>
    </source>
</evidence>
<evidence type="ECO:0000313" key="3">
    <source>
        <dbReference type="Proteomes" id="UP000887229"/>
    </source>
</evidence>
<dbReference type="GeneID" id="70291542"/>
<sequence>MKKSSYVWALTVLSCFLYAIHLGRHELKLPQAGCKTAPRAGSLISHLACLPLEVSLLLIIPSNAHRLPRKTLHACMSELTDDGVVDHGRGDPGGTRRRVV</sequence>
<accession>A0A9P7ZQ99</accession>
<keyword evidence="1" id="KW-0472">Membrane</keyword>
<gene>
    <name evidence="2" type="ORF">F5Z01DRAFT_552409</name>
</gene>
<reference evidence="2" key="1">
    <citation type="journal article" date="2021" name="IMA Fungus">
        <title>Genomic characterization of three marine fungi, including Emericellopsis atlantica sp. nov. with signatures of a generalist lifestyle and marine biomass degradation.</title>
        <authorList>
            <person name="Hagestad O.C."/>
            <person name="Hou L."/>
            <person name="Andersen J.H."/>
            <person name="Hansen E.H."/>
            <person name="Altermark B."/>
            <person name="Li C."/>
            <person name="Kuhnert E."/>
            <person name="Cox R.J."/>
            <person name="Crous P.W."/>
            <person name="Spatafora J.W."/>
            <person name="Lail K."/>
            <person name="Amirebrahimi M."/>
            <person name="Lipzen A."/>
            <person name="Pangilinan J."/>
            <person name="Andreopoulos W."/>
            <person name="Hayes R.D."/>
            <person name="Ng V."/>
            <person name="Grigoriev I.V."/>
            <person name="Jackson S.A."/>
            <person name="Sutton T.D.S."/>
            <person name="Dobson A.D.W."/>
            <person name="Rama T."/>
        </authorList>
    </citation>
    <scope>NUCLEOTIDE SEQUENCE</scope>
    <source>
        <strain evidence="2">TS7</strain>
    </source>
</reference>
<organism evidence="2 3">
    <name type="scientific">Emericellopsis atlantica</name>
    <dbReference type="NCBI Taxonomy" id="2614577"/>
    <lineage>
        <taxon>Eukaryota</taxon>
        <taxon>Fungi</taxon>
        <taxon>Dikarya</taxon>
        <taxon>Ascomycota</taxon>
        <taxon>Pezizomycotina</taxon>
        <taxon>Sordariomycetes</taxon>
        <taxon>Hypocreomycetidae</taxon>
        <taxon>Hypocreales</taxon>
        <taxon>Bionectriaceae</taxon>
        <taxon>Emericellopsis</taxon>
    </lineage>
</organism>
<name>A0A9P7ZQ99_9HYPO</name>
<dbReference type="Proteomes" id="UP000887229">
    <property type="component" value="Unassembled WGS sequence"/>
</dbReference>
<evidence type="ECO:0000313" key="2">
    <source>
        <dbReference type="EMBL" id="KAG9255693.1"/>
    </source>
</evidence>